<dbReference type="InterPro" id="IPR009068">
    <property type="entry name" value="uS15_NS1_RNA-bd_sf"/>
</dbReference>
<dbReference type="SUPFAM" id="SSF47060">
    <property type="entry name" value="S15/NS1 RNA-binding domain"/>
    <property type="match status" value="1"/>
</dbReference>
<gene>
    <name evidence="5" type="ORF">DFH94DRAFT_778072</name>
</gene>
<evidence type="ECO:0008006" key="7">
    <source>
        <dbReference type="Google" id="ProtNLM"/>
    </source>
</evidence>
<keyword evidence="6" id="KW-1185">Reference proteome</keyword>
<feature type="region of interest" description="Disordered" evidence="4">
    <location>
        <begin position="1"/>
        <end position="21"/>
    </location>
</feature>
<keyword evidence="3" id="KW-0687">Ribonucleoprotein</keyword>
<dbReference type="GO" id="GO:0006412">
    <property type="term" value="P:translation"/>
    <property type="evidence" value="ECO:0007669"/>
    <property type="project" value="InterPro"/>
</dbReference>
<name>A0A9P5MLF0_9AGAM</name>
<organism evidence="5 6">
    <name type="scientific">Russula ochroleuca</name>
    <dbReference type="NCBI Taxonomy" id="152965"/>
    <lineage>
        <taxon>Eukaryota</taxon>
        <taxon>Fungi</taxon>
        <taxon>Dikarya</taxon>
        <taxon>Basidiomycota</taxon>
        <taxon>Agaricomycotina</taxon>
        <taxon>Agaricomycetes</taxon>
        <taxon>Russulales</taxon>
        <taxon>Russulaceae</taxon>
        <taxon>Russula</taxon>
    </lineage>
</organism>
<dbReference type="InterPro" id="IPR005290">
    <property type="entry name" value="Ribosomal_uS15_bac-type"/>
</dbReference>
<dbReference type="GO" id="GO:0005840">
    <property type="term" value="C:ribosome"/>
    <property type="evidence" value="ECO:0007669"/>
    <property type="project" value="UniProtKB-KW"/>
</dbReference>
<evidence type="ECO:0000313" key="5">
    <source>
        <dbReference type="EMBL" id="KAF8467557.1"/>
    </source>
</evidence>
<dbReference type="GO" id="GO:0003735">
    <property type="term" value="F:structural constituent of ribosome"/>
    <property type="evidence" value="ECO:0007669"/>
    <property type="project" value="InterPro"/>
</dbReference>
<dbReference type="InterPro" id="IPR000589">
    <property type="entry name" value="Ribosomal_uS15"/>
</dbReference>
<reference evidence="5" key="1">
    <citation type="submission" date="2019-10" db="EMBL/GenBank/DDBJ databases">
        <authorList>
            <consortium name="DOE Joint Genome Institute"/>
            <person name="Kuo A."/>
            <person name="Miyauchi S."/>
            <person name="Kiss E."/>
            <person name="Drula E."/>
            <person name="Kohler A."/>
            <person name="Sanchez-Garcia M."/>
            <person name="Andreopoulos B."/>
            <person name="Barry K.W."/>
            <person name="Bonito G."/>
            <person name="Buee M."/>
            <person name="Carver A."/>
            <person name="Chen C."/>
            <person name="Cichocki N."/>
            <person name="Clum A."/>
            <person name="Culley D."/>
            <person name="Crous P.W."/>
            <person name="Fauchery L."/>
            <person name="Girlanda M."/>
            <person name="Hayes R."/>
            <person name="Keri Z."/>
            <person name="LaButti K."/>
            <person name="Lipzen A."/>
            <person name="Lombard V."/>
            <person name="Magnuson J."/>
            <person name="Maillard F."/>
            <person name="Morin E."/>
            <person name="Murat C."/>
            <person name="Nolan M."/>
            <person name="Ohm R."/>
            <person name="Pangilinan J."/>
            <person name="Pereira M."/>
            <person name="Perotto S."/>
            <person name="Peter M."/>
            <person name="Riley R."/>
            <person name="Sitrit Y."/>
            <person name="Stielow B."/>
            <person name="Szollosi G."/>
            <person name="Zifcakova L."/>
            <person name="Stursova M."/>
            <person name="Spatafora J.W."/>
            <person name="Tedersoo L."/>
            <person name="Vaario L.-M."/>
            <person name="Yamada A."/>
            <person name="Yan M."/>
            <person name="Wang P."/>
            <person name="Xu J."/>
            <person name="Bruns T."/>
            <person name="Baldrian P."/>
            <person name="Vilgalys R."/>
            <person name="Henrissat B."/>
            <person name="Grigoriev I.V."/>
            <person name="Hibbett D."/>
            <person name="Nagy L.G."/>
            <person name="Martin F.M."/>
        </authorList>
    </citation>
    <scope>NUCLEOTIDE SEQUENCE</scope>
    <source>
        <strain evidence="5">Prilba</strain>
    </source>
</reference>
<comment type="caution">
    <text evidence="5">The sequence shown here is derived from an EMBL/GenBank/DDBJ whole genome shotgun (WGS) entry which is preliminary data.</text>
</comment>
<dbReference type="AlphaFoldDB" id="A0A9P5MLF0"/>
<dbReference type="PANTHER" id="PTHR23321:SF26">
    <property type="entry name" value="SMALL RIBOSOMAL SUBUNIT PROTEIN US15M"/>
    <property type="match status" value="1"/>
</dbReference>
<dbReference type="NCBIfam" id="TIGR00952">
    <property type="entry name" value="S15_bact"/>
    <property type="match status" value="1"/>
</dbReference>
<dbReference type="Pfam" id="PF00312">
    <property type="entry name" value="Ribosomal_S15"/>
    <property type="match status" value="1"/>
</dbReference>
<protein>
    <recommendedName>
        <fullName evidence="7">Ribosomal protein S15</fullName>
    </recommendedName>
</protein>
<accession>A0A9P5MLF0</accession>
<dbReference type="Proteomes" id="UP000759537">
    <property type="component" value="Unassembled WGS sequence"/>
</dbReference>
<evidence type="ECO:0000256" key="2">
    <source>
        <dbReference type="ARBA" id="ARBA00022980"/>
    </source>
</evidence>
<dbReference type="PANTHER" id="PTHR23321">
    <property type="entry name" value="RIBOSOMAL PROTEIN S15, BACTERIAL AND ORGANELLAR"/>
    <property type="match status" value="1"/>
</dbReference>
<dbReference type="OrthoDB" id="441444at2759"/>
<keyword evidence="2" id="KW-0689">Ribosomal protein</keyword>
<proteinExistence type="inferred from homology"/>
<reference evidence="5" key="2">
    <citation type="journal article" date="2020" name="Nat. Commun.">
        <title>Large-scale genome sequencing of mycorrhizal fungi provides insights into the early evolution of symbiotic traits.</title>
        <authorList>
            <person name="Miyauchi S."/>
            <person name="Kiss E."/>
            <person name="Kuo A."/>
            <person name="Drula E."/>
            <person name="Kohler A."/>
            <person name="Sanchez-Garcia M."/>
            <person name="Morin E."/>
            <person name="Andreopoulos B."/>
            <person name="Barry K.W."/>
            <person name="Bonito G."/>
            <person name="Buee M."/>
            <person name="Carver A."/>
            <person name="Chen C."/>
            <person name="Cichocki N."/>
            <person name="Clum A."/>
            <person name="Culley D."/>
            <person name="Crous P.W."/>
            <person name="Fauchery L."/>
            <person name="Girlanda M."/>
            <person name="Hayes R.D."/>
            <person name="Keri Z."/>
            <person name="LaButti K."/>
            <person name="Lipzen A."/>
            <person name="Lombard V."/>
            <person name="Magnuson J."/>
            <person name="Maillard F."/>
            <person name="Murat C."/>
            <person name="Nolan M."/>
            <person name="Ohm R.A."/>
            <person name="Pangilinan J."/>
            <person name="Pereira M.F."/>
            <person name="Perotto S."/>
            <person name="Peter M."/>
            <person name="Pfister S."/>
            <person name="Riley R."/>
            <person name="Sitrit Y."/>
            <person name="Stielow J.B."/>
            <person name="Szollosi G."/>
            <person name="Zifcakova L."/>
            <person name="Stursova M."/>
            <person name="Spatafora J.W."/>
            <person name="Tedersoo L."/>
            <person name="Vaario L.M."/>
            <person name="Yamada A."/>
            <person name="Yan M."/>
            <person name="Wang P."/>
            <person name="Xu J."/>
            <person name="Bruns T."/>
            <person name="Baldrian P."/>
            <person name="Vilgalys R."/>
            <person name="Dunand C."/>
            <person name="Henrissat B."/>
            <person name="Grigoriev I.V."/>
            <person name="Hibbett D."/>
            <person name="Nagy L.G."/>
            <person name="Martin F.M."/>
        </authorList>
    </citation>
    <scope>NUCLEOTIDE SEQUENCE</scope>
    <source>
        <strain evidence="5">Prilba</strain>
    </source>
</reference>
<evidence type="ECO:0000313" key="6">
    <source>
        <dbReference type="Proteomes" id="UP000759537"/>
    </source>
</evidence>
<evidence type="ECO:0000256" key="3">
    <source>
        <dbReference type="ARBA" id="ARBA00023274"/>
    </source>
</evidence>
<evidence type="ECO:0000256" key="1">
    <source>
        <dbReference type="ARBA" id="ARBA00008434"/>
    </source>
</evidence>
<dbReference type="GO" id="GO:0005737">
    <property type="term" value="C:cytoplasm"/>
    <property type="evidence" value="ECO:0007669"/>
    <property type="project" value="UniProtKB-ARBA"/>
</dbReference>
<dbReference type="EMBL" id="WHVB01000035">
    <property type="protein sequence ID" value="KAF8467557.1"/>
    <property type="molecule type" value="Genomic_DNA"/>
</dbReference>
<dbReference type="GO" id="GO:1990904">
    <property type="term" value="C:ribonucleoprotein complex"/>
    <property type="evidence" value="ECO:0007669"/>
    <property type="project" value="UniProtKB-KW"/>
</dbReference>
<dbReference type="HAMAP" id="MF_01343_B">
    <property type="entry name" value="Ribosomal_uS15_B"/>
    <property type="match status" value="1"/>
</dbReference>
<comment type="similarity">
    <text evidence="1">Belongs to the universal ribosomal protein uS15 family.</text>
</comment>
<evidence type="ECO:0000256" key="4">
    <source>
        <dbReference type="SAM" id="MobiDB-lite"/>
    </source>
</evidence>
<dbReference type="CDD" id="cd00353">
    <property type="entry name" value="Ribosomal_S15p_S13e"/>
    <property type="match status" value="1"/>
</dbReference>
<dbReference type="Gene3D" id="1.10.287.10">
    <property type="entry name" value="S15/NS1, RNA-binding"/>
    <property type="match status" value="1"/>
</dbReference>
<dbReference type="PROSITE" id="PS00362">
    <property type="entry name" value="RIBOSOMAL_S15"/>
    <property type="match status" value="1"/>
</dbReference>
<dbReference type="SMART" id="SM01387">
    <property type="entry name" value="Ribosomal_S15"/>
    <property type="match status" value="1"/>
</dbReference>
<sequence>MISGENRLLTRPGLKNARRHRPFPRFRHSKTLRCNLLYCTRFERPTVGRMFRVQATKVAAATLTSSSCAPLHSSAVLHESVRKRQARLIRQKNLAKREELQKKAAAARPHVVLGTIASNDDEANAKWAACDLAKALVRPEELALDTPSAQRLSLPTGAATTQEGAEVRVPPSLGFGIGEREQRMLFEHLPMLSADMSTRREMTMPIWQRLGANPNAKPTKLEDLSAYHETELAAGVVQANALAKVVDLRNANAGGIAFENRRRVIQAFSEPGKPNDTGRTEVQAALLTLQIRNVWDHLRAFKRDVSNRRSLRRLVHQRAKLLKYLKRTDRDRYERILERLGLEPGAVEGELVV</sequence>